<keyword evidence="2" id="KW-0238">DNA-binding</keyword>
<dbReference type="InterPro" id="IPR000835">
    <property type="entry name" value="HTH_MarR-typ"/>
</dbReference>
<accession>A0A239PUD3</accession>
<dbReference type="InterPro" id="IPR036390">
    <property type="entry name" value="WH_DNA-bd_sf"/>
</dbReference>
<dbReference type="PRINTS" id="PR00598">
    <property type="entry name" value="HTHMARR"/>
</dbReference>
<dbReference type="Gene3D" id="1.10.10.10">
    <property type="entry name" value="Winged helix-like DNA-binding domain superfamily/Winged helix DNA-binding domain"/>
    <property type="match status" value="1"/>
</dbReference>
<feature type="domain" description="HTH marR-type" evidence="4">
    <location>
        <begin position="6"/>
        <end position="138"/>
    </location>
</feature>
<dbReference type="InterPro" id="IPR039422">
    <property type="entry name" value="MarR/SlyA-like"/>
</dbReference>
<dbReference type="GO" id="GO:0003677">
    <property type="term" value="F:DNA binding"/>
    <property type="evidence" value="ECO:0007669"/>
    <property type="project" value="UniProtKB-KW"/>
</dbReference>
<dbReference type="PANTHER" id="PTHR33164:SF64">
    <property type="entry name" value="TRANSCRIPTIONAL REGULATOR SLYA"/>
    <property type="match status" value="1"/>
</dbReference>
<dbReference type="EMBL" id="FZQB01000006">
    <property type="protein sequence ID" value="SNT73911.1"/>
    <property type="molecule type" value="Genomic_DNA"/>
</dbReference>
<keyword evidence="3" id="KW-0804">Transcription</keyword>
<dbReference type="Pfam" id="PF12802">
    <property type="entry name" value="MarR_2"/>
    <property type="match status" value="1"/>
</dbReference>
<evidence type="ECO:0000256" key="3">
    <source>
        <dbReference type="ARBA" id="ARBA00023163"/>
    </source>
</evidence>
<proteinExistence type="predicted"/>
<dbReference type="InterPro" id="IPR023187">
    <property type="entry name" value="Tscrpt_reg_MarR-type_CS"/>
</dbReference>
<dbReference type="AlphaFoldDB" id="A0A239PUD3"/>
<evidence type="ECO:0000313" key="5">
    <source>
        <dbReference type="EMBL" id="SNT73911.1"/>
    </source>
</evidence>
<dbReference type="PROSITE" id="PS01117">
    <property type="entry name" value="HTH_MARR_1"/>
    <property type="match status" value="1"/>
</dbReference>
<evidence type="ECO:0000256" key="2">
    <source>
        <dbReference type="ARBA" id="ARBA00023125"/>
    </source>
</evidence>
<evidence type="ECO:0000259" key="4">
    <source>
        <dbReference type="PROSITE" id="PS50995"/>
    </source>
</evidence>
<evidence type="ECO:0000313" key="6">
    <source>
        <dbReference type="Proteomes" id="UP000198307"/>
    </source>
</evidence>
<dbReference type="InterPro" id="IPR036388">
    <property type="entry name" value="WH-like_DNA-bd_sf"/>
</dbReference>
<keyword evidence="6" id="KW-1185">Reference proteome</keyword>
<keyword evidence="1" id="KW-0805">Transcription regulation</keyword>
<dbReference type="SMART" id="SM00347">
    <property type="entry name" value="HTH_MARR"/>
    <property type="match status" value="1"/>
</dbReference>
<organism evidence="5 6">
    <name type="scientific">Paracoccus seriniphilus</name>
    <dbReference type="NCBI Taxonomy" id="184748"/>
    <lineage>
        <taxon>Bacteria</taxon>
        <taxon>Pseudomonadati</taxon>
        <taxon>Pseudomonadota</taxon>
        <taxon>Alphaproteobacteria</taxon>
        <taxon>Rhodobacterales</taxon>
        <taxon>Paracoccaceae</taxon>
        <taxon>Paracoccus</taxon>
    </lineage>
</organism>
<sequence>MSLSLRKQFLPAVIGLHREIRKRFNLRAAALDMTYARAEALVAISANEGITQAELAERLDIRTPSMTRTLDHLEKQGLIERRAVSGDKRMRSLFLTDKAHSQASRVVGFIEELRRELYRDIDPEDLQKALNVIRHLQRNLDRMNG</sequence>
<gene>
    <name evidence="5" type="ORF">SAMN05444959_10691</name>
</gene>
<dbReference type="GO" id="GO:0006950">
    <property type="term" value="P:response to stress"/>
    <property type="evidence" value="ECO:0007669"/>
    <property type="project" value="TreeGrafter"/>
</dbReference>
<dbReference type="RefSeq" id="WP_089344279.1">
    <property type="nucleotide sequence ID" value="NZ_CP067130.1"/>
</dbReference>
<dbReference type="GO" id="GO:0003700">
    <property type="term" value="F:DNA-binding transcription factor activity"/>
    <property type="evidence" value="ECO:0007669"/>
    <property type="project" value="InterPro"/>
</dbReference>
<dbReference type="Proteomes" id="UP000198307">
    <property type="component" value="Unassembled WGS sequence"/>
</dbReference>
<dbReference type="OrthoDB" id="8452803at2"/>
<evidence type="ECO:0000256" key="1">
    <source>
        <dbReference type="ARBA" id="ARBA00023015"/>
    </source>
</evidence>
<dbReference type="PANTHER" id="PTHR33164">
    <property type="entry name" value="TRANSCRIPTIONAL REGULATOR, MARR FAMILY"/>
    <property type="match status" value="1"/>
</dbReference>
<dbReference type="SUPFAM" id="SSF46785">
    <property type="entry name" value="Winged helix' DNA-binding domain"/>
    <property type="match status" value="1"/>
</dbReference>
<reference evidence="5 6" key="1">
    <citation type="submission" date="2017-07" db="EMBL/GenBank/DDBJ databases">
        <authorList>
            <person name="Sun Z.S."/>
            <person name="Albrecht U."/>
            <person name="Echele G."/>
            <person name="Lee C.C."/>
        </authorList>
    </citation>
    <scope>NUCLEOTIDE SEQUENCE [LARGE SCALE GENOMIC DNA]</scope>
    <source>
        <strain evidence="5 6">DSM 14827</strain>
    </source>
</reference>
<dbReference type="PROSITE" id="PS50995">
    <property type="entry name" value="HTH_MARR_2"/>
    <property type="match status" value="1"/>
</dbReference>
<name>A0A239PUD3_9RHOB</name>
<protein>
    <submittedName>
        <fullName evidence="5">Transcriptional regulator, MarR family</fullName>
    </submittedName>
</protein>